<dbReference type="Proteomes" id="UP000189857">
    <property type="component" value="Unassembled WGS sequence"/>
</dbReference>
<accession>A0A1T4QH46</accession>
<proteinExistence type="inferred from homology"/>
<dbReference type="SUPFAM" id="SSF52499">
    <property type="entry name" value="Isochorismatase-like hydrolases"/>
    <property type="match status" value="1"/>
</dbReference>
<dbReference type="Pfam" id="PF00857">
    <property type="entry name" value="Isochorismatase"/>
    <property type="match status" value="1"/>
</dbReference>
<organism evidence="4 5">
    <name type="scientific">Eubacterium ruminantium</name>
    <dbReference type="NCBI Taxonomy" id="42322"/>
    <lineage>
        <taxon>Bacteria</taxon>
        <taxon>Bacillati</taxon>
        <taxon>Bacillota</taxon>
        <taxon>Clostridia</taxon>
        <taxon>Eubacteriales</taxon>
        <taxon>Eubacteriaceae</taxon>
        <taxon>Eubacterium</taxon>
    </lineage>
</organism>
<sequence length="169" mass="19085">MPDKKAFIIIDLQKDYLWDKRKDMFTYDTEKLVGNVNRAIVSYKEEGYDIIYIKHILPKVMWGVGFSIKGTEGAELYEGLDIVSDLCFEKNRSDSYTSKAFREHMEKTGYSEVILSGLDECGCVGATAKGAVKTGIKVKMLGECIGSRFPEGKVQNMRQRLTALGVEYL</sequence>
<dbReference type="Gene3D" id="3.40.50.850">
    <property type="entry name" value="Isochorismatase-like"/>
    <property type="match status" value="1"/>
</dbReference>
<evidence type="ECO:0000259" key="3">
    <source>
        <dbReference type="Pfam" id="PF00857"/>
    </source>
</evidence>
<keyword evidence="5" id="KW-1185">Reference proteome</keyword>
<dbReference type="InterPro" id="IPR036380">
    <property type="entry name" value="Isochorismatase-like_sf"/>
</dbReference>
<dbReference type="EMBL" id="FUXA01000020">
    <property type="protein sequence ID" value="SKA03024.1"/>
    <property type="molecule type" value="Genomic_DNA"/>
</dbReference>
<evidence type="ECO:0000313" key="4">
    <source>
        <dbReference type="EMBL" id="SKA03024.1"/>
    </source>
</evidence>
<evidence type="ECO:0000313" key="5">
    <source>
        <dbReference type="Proteomes" id="UP000189857"/>
    </source>
</evidence>
<dbReference type="InterPro" id="IPR000868">
    <property type="entry name" value="Isochorismatase-like_dom"/>
</dbReference>
<protein>
    <submittedName>
        <fullName evidence="4">Nicotinamidase-related amidase</fullName>
    </submittedName>
</protein>
<dbReference type="CDD" id="cd00431">
    <property type="entry name" value="cysteine_hydrolases"/>
    <property type="match status" value="1"/>
</dbReference>
<dbReference type="OrthoDB" id="257098at2"/>
<gene>
    <name evidence="4" type="ORF">SAMN02745110_02387</name>
</gene>
<evidence type="ECO:0000256" key="2">
    <source>
        <dbReference type="ARBA" id="ARBA00022801"/>
    </source>
</evidence>
<reference evidence="4 5" key="1">
    <citation type="submission" date="2017-02" db="EMBL/GenBank/DDBJ databases">
        <authorList>
            <person name="Peterson S.W."/>
        </authorList>
    </citation>
    <scope>NUCLEOTIDE SEQUENCE [LARGE SCALE GENOMIC DNA]</scope>
    <source>
        <strain evidence="4 5">ATCC 17233</strain>
    </source>
</reference>
<comment type="similarity">
    <text evidence="1">Belongs to the isochorismatase family.</text>
</comment>
<feature type="domain" description="Isochorismatase-like" evidence="3">
    <location>
        <begin position="6"/>
        <end position="159"/>
    </location>
</feature>
<name>A0A1T4QH46_9FIRM</name>
<keyword evidence="2" id="KW-0378">Hydrolase</keyword>
<dbReference type="PANTHER" id="PTHR43540">
    <property type="entry name" value="PEROXYUREIDOACRYLATE/UREIDOACRYLATE AMIDOHYDROLASE-RELATED"/>
    <property type="match status" value="1"/>
</dbReference>
<dbReference type="GO" id="GO:0016787">
    <property type="term" value="F:hydrolase activity"/>
    <property type="evidence" value="ECO:0007669"/>
    <property type="project" value="UniProtKB-KW"/>
</dbReference>
<dbReference type="RefSeq" id="WP_078788175.1">
    <property type="nucleotide sequence ID" value="NZ_FMTO01000019.1"/>
</dbReference>
<dbReference type="InterPro" id="IPR050272">
    <property type="entry name" value="Isochorismatase-like_hydrls"/>
</dbReference>
<dbReference type="AlphaFoldDB" id="A0A1T4QH46"/>
<evidence type="ECO:0000256" key="1">
    <source>
        <dbReference type="ARBA" id="ARBA00006336"/>
    </source>
</evidence>